<accession>A0A060LSZ8</accession>
<gene>
    <name evidence="2" type="ORF">BleG1_0482</name>
</gene>
<feature type="domain" description="Reverse transcriptase" evidence="1">
    <location>
        <begin position="54"/>
        <end position="318"/>
    </location>
</feature>
<dbReference type="KEGG" id="ble:BleG1_0482"/>
<dbReference type="RefSeq" id="WP_201771114.1">
    <property type="nucleotide sequence ID" value="NZ_CP003923.1"/>
</dbReference>
<keyword evidence="2" id="KW-0548">Nucleotidyltransferase</keyword>
<reference evidence="2 3" key="1">
    <citation type="journal article" date="2014" name="Gene">
        <title>A comparative genomic analysis of the alkalitolerant soil bacterium Bacillus lehensis G1.</title>
        <authorList>
            <person name="Noor Y.M."/>
            <person name="Samsulrizal N.H."/>
            <person name="Jema'on N.A."/>
            <person name="Low K.O."/>
            <person name="Ramli A.N."/>
            <person name="Alias N.I."/>
            <person name="Damis S.I."/>
            <person name="Fuzi S.F."/>
            <person name="Isa M.N."/>
            <person name="Murad A.M."/>
            <person name="Raih M.F."/>
            <person name="Bakar F.D."/>
            <person name="Najimudin N."/>
            <person name="Mahadi N.M."/>
            <person name="Illias R.M."/>
        </authorList>
    </citation>
    <scope>NUCLEOTIDE SEQUENCE [LARGE SCALE GENOMIC DNA]</scope>
    <source>
        <strain evidence="2 3">G1</strain>
    </source>
</reference>
<dbReference type="STRING" id="1246626.BleG1_0482"/>
<organism evidence="2 3">
    <name type="scientific">Shouchella lehensis G1</name>
    <dbReference type="NCBI Taxonomy" id="1246626"/>
    <lineage>
        <taxon>Bacteria</taxon>
        <taxon>Bacillati</taxon>
        <taxon>Bacillota</taxon>
        <taxon>Bacilli</taxon>
        <taxon>Bacillales</taxon>
        <taxon>Bacillaceae</taxon>
        <taxon>Shouchella</taxon>
    </lineage>
</organism>
<dbReference type="SUPFAM" id="SSF56672">
    <property type="entry name" value="DNA/RNA polymerases"/>
    <property type="match status" value="1"/>
</dbReference>
<dbReference type="Proteomes" id="UP000027142">
    <property type="component" value="Chromosome"/>
</dbReference>
<keyword evidence="2" id="KW-0695">RNA-directed DNA polymerase</keyword>
<dbReference type="PROSITE" id="PS50878">
    <property type="entry name" value="RT_POL"/>
    <property type="match status" value="1"/>
</dbReference>
<evidence type="ECO:0000313" key="3">
    <source>
        <dbReference type="Proteomes" id="UP000027142"/>
    </source>
</evidence>
<dbReference type="HOGENOM" id="CLU_036994_1_0_9"/>
<name>A0A060LSZ8_9BACI</name>
<dbReference type="GO" id="GO:0003964">
    <property type="term" value="F:RNA-directed DNA polymerase activity"/>
    <property type="evidence" value="ECO:0007669"/>
    <property type="project" value="UniProtKB-KW"/>
</dbReference>
<evidence type="ECO:0000313" key="2">
    <source>
        <dbReference type="EMBL" id="AIC93090.1"/>
    </source>
</evidence>
<dbReference type="InterPro" id="IPR051083">
    <property type="entry name" value="GrpII_Intron_Splice-Mob/Def"/>
</dbReference>
<protein>
    <submittedName>
        <fullName evidence="2">Reverse transcriptase</fullName>
    </submittedName>
</protein>
<dbReference type="PATRIC" id="fig|1246626.3.peg.470"/>
<dbReference type="InterPro" id="IPR000477">
    <property type="entry name" value="RT_dom"/>
</dbReference>
<dbReference type="InterPro" id="IPR043502">
    <property type="entry name" value="DNA/RNA_pol_sf"/>
</dbReference>
<proteinExistence type="predicted"/>
<dbReference type="eggNOG" id="COG3344">
    <property type="taxonomic scope" value="Bacteria"/>
</dbReference>
<dbReference type="Pfam" id="PF00078">
    <property type="entry name" value="RVT_1"/>
    <property type="match status" value="1"/>
</dbReference>
<dbReference type="EMBL" id="CP003923">
    <property type="protein sequence ID" value="AIC93090.1"/>
    <property type="molecule type" value="Genomic_DNA"/>
</dbReference>
<evidence type="ECO:0000259" key="1">
    <source>
        <dbReference type="PROSITE" id="PS50878"/>
    </source>
</evidence>
<dbReference type="AlphaFoldDB" id="A0A060LSZ8"/>
<dbReference type="PANTHER" id="PTHR34047:SF8">
    <property type="entry name" value="PROTEIN YKFC"/>
    <property type="match status" value="1"/>
</dbReference>
<keyword evidence="3" id="KW-1185">Reference proteome</keyword>
<sequence>MLKLRNESLDWALSHVENYGDTDIFPIPFEYKAIRYIWNEKVKEIENGLSLKEYLRSQDILKWSVRDFRKSLTPKHKYGFRLSTQLDPLDNLVYNALVYEIGEDIESKRIPINKNVVFSNRFDPNKEGRMFDSSINYSSFLNHCEKKVDEFFGDDEIKFVVLADIADFFPRIYLHPLENALSACTIKSNHANAIKKLLNNWNYSISYGIPVGQDASRLLAELTLNDIDEGLLSEGIDFCRYVDDFRLFCKSEKDAYQQLALLAEMLFENHGLTLQQHKTRIVSVEDFRDGHLKTEDSIVVERLSNEFNEILNEIGLENPYEDINYDFLPDEIKEEINSLNLEAILLEQINADTTDSKVVNFVLRRMAQTNN</sequence>
<dbReference type="CDD" id="cd01646">
    <property type="entry name" value="RT_Bac_retron_I"/>
    <property type="match status" value="1"/>
</dbReference>
<dbReference type="PANTHER" id="PTHR34047">
    <property type="entry name" value="NUCLEAR INTRON MATURASE 1, MITOCHONDRIAL-RELATED"/>
    <property type="match status" value="1"/>
</dbReference>
<keyword evidence="2" id="KW-0808">Transferase</keyword>